<evidence type="ECO:0000256" key="2">
    <source>
        <dbReference type="ARBA" id="ARBA00022614"/>
    </source>
</evidence>
<dbReference type="Gene3D" id="3.80.10.10">
    <property type="entry name" value="Ribonuclease Inhibitor"/>
    <property type="match status" value="1"/>
</dbReference>
<feature type="domain" description="Disease resistance R13L4/SHOC-2-like LRR" evidence="9">
    <location>
        <begin position="627"/>
        <end position="850"/>
    </location>
</feature>
<dbReference type="SUPFAM" id="SSF52058">
    <property type="entry name" value="L domain-like"/>
    <property type="match status" value="1"/>
</dbReference>
<dbReference type="SUPFAM" id="SSF52540">
    <property type="entry name" value="P-loop containing nucleoside triphosphate hydrolases"/>
    <property type="match status" value="1"/>
</dbReference>
<dbReference type="GO" id="GO:0043531">
    <property type="term" value="F:ADP binding"/>
    <property type="evidence" value="ECO:0007669"/>
    <property type="project" value="InterPro"/>
</dbReference>
<dbReference type="Gene3D" id="1.20.5.4130">
    <property type="match status" value="1"/>
</dbReference>
<dbReference type="InterPro" id="IPR027417">
    <property type="entry name" value="P-loop_NTPase"/>
</dbReference>
<feature type="domain" description="NB-ARC" evidence="6">
    <location>
        <begin position="188"/>
        <end position="356"/>
    </location>
</feature>
<dbReference type="EMBL" id="JANAVB010014041">
    <property type="protein sequence ID" value="KAJ6834768.1"/>
    <property type="molecule type" value="Genomic_DNA"/>
</dbReference>
<dbReference type="PANTHER" id="PTHR23155">
    <property type="entry name" value="DISEASE RESISTANCE PROTEIN RP"/>
    <property type="match status" value="1"/>
</dbReference>
<dbReference type="Gene3D" id="1.10.10.10">
    <property type="entry name" value="Winged helix-like DNA-binding domain superfamily/Winged helix DNA-binding domain"/>
    <property type="match status" value="1"/>
</dbReference>
<feature type="domain" description="Disease resistance protein winged helix" evidence="8">
    <location>
        <begin position="443"/>
        <end position="512"/>
    </location>
</feature>
<keyword evidence="5" id="KW-0611">Plant defense</keyword>
<dbReference type="CDD" id="cd14798">
    <property type="entry name" value="RX-CC_like"/>
    <property type="match status" value="1"/>
</dbReference>
<dbReference type="Pfam" id="PF23598">
    <property type="entry name" value="LRR_14"/>
    <property type="match status" value="1"/>
</dbReference>
<dbReference type="AlphaFoldDB" id="A0AAX6H2A9"/>
<evidence type="ECO:0000259" key="9">
    <source>
        <dbReference type="Pfam" id="PF23598"/>
    </source>
</evidence>
<evidence type="ECO:0000313" key="10">
    <source>
        <dbReference type="EMBL" id="KAJ6834768.1"/>
    </source>
</evidence>
<feature type="domain" description="Disease resistance N-terminal" evidence="7">
    <location>
        <begin position="5"/>
        <end position="87"/>
    </location>
</feature>
<dbReference type="InterPro" id="IPR042197">
    <property type="entry name" value="Apaf_helical"/>
</dbReference>
<dbReference type="Proteomes" id="UP001140949">
    <property type="component" value="Unassembled WGS sequence"/>
</dbReference>
<reference evidence="10" key="2">
    <citation type="submission" date="2023-04" db="EMBL/GenBank/DDBJ databases">
        <authorList>
            <person name="Bruccoleri R.E."/>
            <person name="Oakeley E.J."/>
            <person name="Faust A.-M."/>
            <person name="Dessus-Babus S."/>
            <person name="Altorfer M."/>
            <person name="Burckhardt D."/>
            <person name="Oertli M."/>
            <person name="Naumann U."/>
            <person name="Petersen F."/>
            <person name="Wong J."/>
        </authorList>
    </citation>
    <scope>NUCLEOTIDE SEQUENCE</scope>
    <source>
        <strain evidence="10">GSM-AAB239-AS_SAM_17_03QT</strain>
        <tissue evidence="10">Leaf</tissue>
    </source>
</reference>
<keyword evidence="11" id="KW-1185">Reference proteome</keyword>
<keyword evidence="2" id="KW-0433">Leucine-rich repeat</keyword>
<comment type="similarity">
    <text evidence="1">Belongs to the disease resistance NB-LRR family.</text>
</comment>
<reference evidence="10" key="1">
    <citation type="journal article" date="2023" name="GigaByte">
        <title>Genome assembly of the bearded iris, Iris pallida Lam.</title>
        <authorList>
            <person name="Bruccoleri R.E."/>
            <person name="Oakeley E.J."/>
            <person name="Faust A.M.E."/>
            <person name="Altorfer M."/>
            <person name="Dessus-Babus S."/>
            <person name="Burckhardt D."/>
            <person name="Oertli M."/>
            <person name="Naumann U."/>
            <person name="Petersen F."/>
            <person name="Wong J."/>
        </authorList>
    </citation>
    <scope>NUCLEOTIDE SEQUENCE</scope>
    <source>
        <strain evidence="10">GSM-AAB239-AS_SAM_17_03QT</strain>
    </source>
</reference>
<dbReference type="Pfam" id="PF00931">
    <property type="entry name" value="NB-ARC"/>
    <property type="match status" value="1"/>
</dbReference>
<dbReference type="Pfam" id="PF23559">
    <property type="entry name" value="WHD_DRP"/>
    <property type="match status" value="1"/>
</dbReference>
<dbReference type="InterPro" id="IPR038005">
    <property type="entry name" value="RX-like_CC"/>
</dbReference>
<dbReference type="InterPro" id="IPR032675">
    <property type="entry name" value="LRR_dom_sf"/>
</dbReference>
<dbReference type="PANTHER" id="PTHR23155:SF1185">
    <property type="entry name" value="DISEASE RESISTANCE RPP8-LIKE PROTEIN 3-RELATED"/>
    <property type="match status" value="1"/>
</dbReference>
<gene>
    <name evidence="10" type="ORF">M6B38_334090</name>
</gene>
<evidence type="ECO:0000256" key="4">
    <source>
        <dbReference type="ARBA" id="ARBA00022741"/>
    </source>
</evidence>
<keyword evidence="3" id="KW-0677">Repeat</keyword>
<name>A0AAX6H2A9_IRIPA</name>
<proteinExistence type="inferred from homology"/>
<dbReference type="PRINTS" id="PR00364">
    <property type="entry name" value="DISEASERSIST"/>
</dbReference>
<dbReference type="GO" id="GO:0098542">
    <property type="term" value="P:defense response to other organism"/>
    <property type="evidence" value="ECO:0007669"/>
    <property type="project" value="TreeGrafter"/>
</dbReference>
<comment type="caution">
    <text evidence="10">The sequence shown here is derived from an EMBL/GenBank/DDBJ whole genome shotgun (WGS) entry which is preliminary data.</text>
</comment>
<keyword evidence="4" id="KW-0547">Nucleotide-binding</keyword>
<accession>A0AAX6H2A9</accession>
<dbReference type="InterPro" id="IPR044974">
    <property type="entry name" value="Disease_R_plants"/>
</dbReference>
<dbReference type="Gene3D" id="3.40.50.300">
    <property type="entry name" value="P-loop containing nucleotide triphosphate hydrolases"/>
    <property type="match status" value="1"/>
</dbReference>
<protein>
    <submittedName>
        <fullName evidence="10">Disease resistance protein isoform X1</fullName>
    </submittedName>
</protein>
<dbReference type="InterPro" id="IPR036388">
    <property type="entry name" value="WH-like_DNA-bd_sf"/>
</dbReference>
<evidence type="ECO:0000259" key="6">
    <source>
        <dbReference type="Pfam" id="PF00931"/>
    </source>
</evidence>
<dbReference type="InterPro" id="IPR002182">
    <property type="entry name" value="NB-ARC"/>
</dbReference>
<sequence length="1000" mass="113189">MEEAVVSVVADTLSSYLLHEPSLLYGVREEVCWLERELRQVLCSIPDAVTKKANDELVAIWIRDIRDVAYDIEDFVESFMLEADNLTPTGSFQLTLTRSNPSACSERSMLMIDRCFPIFGAIVSHYRAGRAIIQNLETRIIEISNRKEALGLNGLDESREIRSSSKCESLQRSRSRSHLSHSPIGLEKDEGKILELLRDGKNLCVIPIIGVTGQGKTTFAKYIYHNEEVEEMFDVRYWISIPRNFKVPELLVEIIREVGGKVRMRNLVVQVLKKKLRETLSSQGRYLIVMDDFCHKEAWDIIQTGFPDAGNGSRVIFTTQHVEFARSPDPIIVHHELSFLTSSKSMELFLKKVYPTQNVEALPDDLTLVGQSLVEKCEGLPISVVLLGSLLSTMEKTHHKWLEVLDSLNKEPKANGSYSCIFPVCFAALPCHLKACFLYICSFSEESEIPARRLMRLWIAEGLVPPKLGTSKTELAEAFLEELVERSMVELAVRRWDGSIKAIRVRNIFHHFCKVEARSSRFLHFVSSAAAQSKPISPMIKWARRLALHVFEPESYIDGATKKWRTSKLRTLILGSSTDNLSLNGLKFLRVVDVEVANSGVMLPQEIGTLIHLRYLRWRAFVDFQRIKNLQRLQILHVAFGIRNVDNSIGNFRDLRFLETVKAGSWIESGLVKLTNLEKLGLNDIKDEHWKALLESLGKLHRLCSLTLSACYGGTIPKQAISIFSCHHSLRRLKLFGRLSDRRLPDASAFPPNITKLGLLFSQLSTDPMPTLKELPNLTCVELHEGSYAGRRMHCQAGGFPRLRYLKVHCLHNLRDWKLEKESMPSLTQLCVSYCNNLKTLEGLENVPTLSIEDLIIMPKDLEIRILDQLVINENKGAAISEVSEEDVLGVLNKREEELVRLIQRVNATKELPSSSQAVAAEDDLLDFVKETGGEEDLPDSEKEREEQLLSQAISAEQDLVDFVKETEEELERLFQKVNATKELPSSSRAVASTANIPPP</sequence>
<dbReference type="InterPro" id="IPR041118">
    <property type="entry name" value="Rx_N"/>
</dbReference>
<dbReference type="InterPro" id="IPR058922">
    <property type="entry name" value="WHD_DRP"/>
</dbReference>
<dbReference type="Pfam" id="PF18052">
    <property type="entry name" value="Rx_N"/>
    <property type="match status" value="1"/>
</dbReference>
<evidence type="ECO:0000256" key="1">
    <source>
        <dbReference type="ARBA" id="ARBA00008894"/>
    </source>
</evidence>
<organism evidence="10 11">
    <name type="scientific">Iris pallida</name>
    <name type="common">Sweet iris</name>
    <dbReference type="NCBI Taxonomy" id="29817"/>
    <lineage>
        <taxon>Eukaryota</taxon>
        <taxon>Viridiplantae</taxon>
        <taxon>Streptophyta</taxon>
        <taxon>Embryophyta</taxon>
        <taxon>Tracheophyta</taxon>
        <taxon>Spermatophyta</taxon>
        <taxon>Magnoliopsida</taxon>
        <taxon>Liliopsida</taxon>
        <taxon>Asparagales</taxon>
        <taxon>Iridaceae</taxon>
        <taxon>Iridoideae</taxon>
        <taxon>Irideae</taxon>
        <taxon>Iris</taxon>
    </lineage>
</organism>
<dbReference type="Gene3D" id="1.10.8.430">
    <property type="entry name" value="Helical domain of apoptotic protease-activating factors"/>
    <property type="match status" value="1"/>
</dbReference>
<evidence type="ECO:0000259" key="8">
    <source>
        <dbReference type="Pfam" id="PF23559"/>
    </source>
</evidence>
<evidence type="ECO:0000259" key="7">
    <source>
        <dbReference type="Pfam" id="PF18052"/>
    </source>
</evidence>
<evidence type="ECO:0000313" key="11">
    <source>
        <dbReference type="Proteomes" id="UP001140949"/>
    </source>
</evidence>
<dbReference type="InterPro" id="IPR055414">
    <property type="entry name" value="LRR_R13L4/SHOC2-like"/>
</dbReference>
<evidence type="ECO:0000256" key="3">
    <source>
        <dbReference type="ARBA" id="ARBA00022737"/>
    </source>
</evidence>
<evidence type="ECO:0000256" key="5">
    <source>
        <dbReference type="ARBA" id="ARBA00022821"/>
    </source>
</evidence>